<evidence type="ECO:0000313" key="2">
    <source>
        <dbReference type="EMBL" id="MBW7456480.1"/>
    </source>
</evidence>
<dbReference type="RefSeq" id="WP_210038372.1">
    <property type="nucleotide sequence ID" value="NZ_JBHLVU010000022.1"/>
</dbReference>
<sequence length="58" mass="6237">MPKSLALFFAVFSVLLMSATAIAISYNGWIAALLFVLMIGSIGLGFVVSAKMKRRKQG</sequence>
<name>A0ABS7C6D4_9BACL</name>
<evidence type="ECO:0000256" key="1">
    <source>
        <dbReference type="SAM" id="Phobius"/>
    </source>
</evidence>
<keyword evidence="1" id="KW-0472">Membrane</keyword>
<protein>
    <submittedName>
        <fullName evidence="2">DUF5325 family protein</fullName>
    </submittedName>
</protein>
<comment type="caution">
    <text evidence="2">The sequence shown here is derived from an EMBL/GenBank/DDBJ whole genome shotgun (WGS) entry which is preliminary data.</text>
</comment>
<proteinExistence type="predicted"/>
<gene>
    <name evidence="2" type="ORF">K0U00_20805</name>
</gene>
<keyword evidence="1" id="KW-1133">Transmembrane helix</keyword>
<dbReference type="EMBL" id="JAHZIK010000589">
    <property type="protein sequence ID" value="MBW7456480.1"/>
    <property type="molecule type" value="Genomic_DNA"/>
</dbReference>
<feature type="transmembrane region" description="Helical" evidence="1">
    <location>
        <begin position="31"/>
        <end position="50"/>
    </location>
</feature>
<organism evidence="2 3">
    <name type="scientific">Paenibacillus sepulcri</name>
    <dbReference type="NCBI Taxonomy" id="359917"/>
    <lineage>
        <taxon>Bacteria</taxon>
        <taxon>Bacillati</taxon>
        <taxon>Bacillota</taxon>
        <taxon>Bacilli</taxon>
        <taxon>Bacillales</taxon>
        <taxon>Paenibacillaceae</taxon>
        <taxon>Paenibacillus</taxon>
    </lineage>
</organism>
<keyword evidence="3" id="KW-1185">Reference proteome</keyword>
<keyword evidence="1" id="KW-0812">Transmembrane</keyword>
<accession>A0ABS7C6D4</accession>
<reference evidence="2 3" key="1">
    <citation type="submission" date="2021-07" db="EMBL/GenBank/DDBJ databases">
        <title>Paenibacillus radiodurans sp. nov., isolated from the southeastern edge of Tengger Desert.</title>
        <authorList>
            <person name="Zhang G."/>
        </authorList>
    </citation>
    <scope>NUCLEOTIDE SEQUENCE [LARGE SCALE GENOMIC DNA]</scope>
    <source>
        <strain evidence="2 3">CCM 7311</strain>
    </source>
</reference>
<evidence type="ECO:0000313" key="3">
    <source>
        <dbReference type="Proteomes" id="UP001519887"/>
    </source>
</evidence>
<dbReference type="Proteomes" id="UP001519887">
    <property type="component" value="Unassembled WGS sequence"/>
</dbReference>